<dbReference type="EMBL" id="CP002869">
    <property type="protein sequence ID" value="AEI41125.1"/>
    <property type="molecule type" value="Genomic_DNA"/>
</dbReference>
<proteinExistence type="predicted"/>
<dbReference type="PATRIC" id="fig|1036673.3.peg.2323"/>
<organism evidence="1 2">
    <name type="scientific">Paenibacillus mucilaginosus (strain KNP414)</name>
    <dbReference type="NCBI Taxonomy" id="1036673"/>
    <lineage>
        <taxon>Bacteria</taxon>
        <taxon>Bacillati</taxon>
        <taxon>Bacillota</taxon>
        <taxon>Bacilli</taxon>
        <taxon>Bacillales</taxon>
        <taxon>Paenibacillaceae</taxon>
        <taxon>Paenibacillus</taxon>
    </lineage>
</organism>
<evidence type="ECO:0000313" key="1">
    <source>
        <dbReference type="EMBL" id="AEI41125.1"/>
    </source>
</evidence>
<dbReference type="AlphaFoldDB" id="F8FAN6"/>
<accession>F8FAN6</accession>
<dbReference type="Proteomes" id="UP000006620">
    <property type="component" value="Chromosome"/>
</dbReference>
<name>F8FAN6_PAEMK</name>
<evidence type="ECO:0000313" key="2">
    <source>
        <dbReference type="Proteomes" id="UP000006620"/>
    </source>
</evidence>
<reference evidence="1 2" key="2">
    <citation type="journal article" date="2013" name="Genome Announc.">
        <title>Genome Sequence of Growth-Improving Paenibacillus mucilaginosus Strain KNP414.</title>
        <authorList>
            <person name="Lu J.J."/>
            <person name="Wang J.F."/>
            <person name="Hu X.F."/>
        </authorList>
    </citation>
    <scope>NUCLEOTIDE SEQUENCE [LARGE SCALE GENOMIC DNA]</scope>
    <source>
        <strain evidence="1 2">KNP414</strain>
    </source>
</reference>
<protein>
    <submittedName>
        <fullName evidence="1">Uncharacterized protein</fullName>
    </submittedName>
</protein>
<reference evidence="2" key="1">
    <citation type="submission" date="2011-06" db="EMBL/GenBank/DDBJ databases">
        <title>Complete genome sequence of Paenibacillus mucilaginosus KNP414.</title>
        <authorList>
            <person name="Wang J."/>
            <person name="Hu S."/>
            <person name="Hu X."/>
            <person name="Zhang B."/>
            <person name="Dong D."/>
            <person name="Zhang S."/>
            <person name="Zhao K."/>
            <person name="Wu D."/>
        </authorList>
    </citation>
    <scope>NUCLEOTIDE SEQUENCE [LARGE SCALE GENOMIC DNA]</scope>
    <source>
        <strain evidence="2">KNP414</strain>
    </source>
</reference>
<dbReference type="HOGENOM" id="CLU_3293472_0_0_9"/>
<gene>
    <name evidence="1" type="ordered locus">KNP414_02564</name>
</gene>
<sequence>MLHDPAEQALYPLTGVWYLPGSEANDKQALPAVGSEGLAS</sequence>
<dbReference type="KEGG" id="pms:KNP414_02564"/>